<feature type="compositionally biased region" description="Polar residues" evidence="2">
    <location>
        <begin position="88"/>
        <end position="99"/>
    </location>
</feature>
<accession>A0A388L4S0</accession>
<keyword evidence="4" id="KW-1185">Reference proteome</keyword>
<dbReference type="OrthoDB" id="2017782at2759"/>
<evidence type="ECO:0000256" key="2">
    <source>
        <dbReference type="SAM" id="MobiDB-lite"/>
    </source>
</evidence>
<evidence type="ECO:0000313" key="4">
    <source>
        <dbReference type="Proteomes" id="UP000265515"/>
    </source>
</evidence>
<feature type="region of interest" description="Disordered" evidence="2">
    <location>
        <begin position="84"/>
        <end position="127"/>
    </location>
</feature>
<name>A0A388L4S0_CHABU</name>
<sequence>MLDDENSLMWHIKPRWNRILLLVVLRQRPVIIIAHQVTGEKSVVGGSIYENANAYFNRGSAYDSLGDFDRAIADYTHALELDMAQSGDGEQSRSVSAASTARMGSVSGPAQKAIVAAEQKSREKQKR</sequence>
<gene>
    <name evidence="3" type="ORF">CBR_g23570</name>
</gene>
<proteinExistence type="predicted"/>
<reference evidence="3 4" key="1">
    <citation type="journal article" date="2018" name="Cell">
        <title>The Chara Genome: Secondary Complexity and Implications for Plant Terrestrialization.</title>
        <authorList>
            <person name="Nishiyama T."/>
            <person name="Sakayama H."/>
            <person name="Vries J.D."/>
            <person name="Buschmann H."/>
            <person name="Saint-Marcoux D."/>
            <person name="Ullrich K.K."/>
            <person name="Haas F.B."/>
            <person name="Vanderstraeten L."/>
            <person name="Becker D."/>
            <person name="Lang D."/>
            <person name="Vosolsobe S."/>
            <person name="Rombauts S."/>
            <person name="Wilhelmsson P.K.I."/>
            <person name="Janitza P."/>
            <person name="Kern R."/>
            <person name="Heyl A."/>
            <person name="Rumpler F."/>
            <person name="Villalobos L.I.A.C."/>
            <person name="Clay J.M."/>
            <person name="Skokan R."/>
            <person name="Toyoda A."/>
            <person name="Suzuki Y."/>
            <person name="Kagoshima H."/>
            <person name="Schijlen E."/>
            <person name="Tajeshwar N."/>
            <person name="Catarino B."/>
            <person name="Hetherington A.J."/>
            <person name="Saltykova A."/>
            <person name="Bonnot C."/>
            <person name="Breuninger H."/>
            <person name="Symeonidi A."/>
            <person name="Radhakrishnan G.V."/>
            <person name="Van Nieuwerburgh F."/>
            <person name="Deforce D."/>
            <person name="Chang C."/>
            <person name="Karol K.G."/>
            <person name="Hedrich R."/>
            <person name="Ulvskov P."/>
            <person name="Glockner G."/>
            <person name="Delwiche C.F."/>
            <person name="Petrasek J."/>
            <person name="Van de Peer Y."/>
            <person name="Friml J."/>
            <person name="Beilby M."/>
            <person name="Dolan L."/>
            <person name="Kohara Y."/>
            <person name="Sugano S."/>
            <person name="Fujiyama A."/>
            <person name="Delaux P.-M."/>
            <person name="Quint M."/>
            <person name="TheiBen G."/>
            <person name="Hagemann M."/>
            <person name="Harholt J."/>
            <person name="Dunand C."/>
            <person name="Zachgo S."/>
            <person name="Langdale J."/>
            <person name="Maumus F."/>
            <person name="Straeten D.V.D."/>
            <person name="Gould S.B."/>
            <person name="Rensing S.A."/>
        </authorList>
    </citation>
    <scope>NUCLEOTIDE SEQUENCE [LARGE SCALE GENOMIC DNA]</scope>
    <source>
        <strain evidence="3 4">S276</strain>
    </source>
</reference>
<evidence type="ECO:0000313" key="3">
    <source>
        <dbReference type="EMBL" id="GBG77242.1"/>
    </source>
</evidence>
<dbReference type="PROSITE" id="PS50005">
    <property type="entry name" value="TPR"/>
    <property type="match status" value="1"/>
</dbReference>
<protein>
    <submittedName>
        <fullName evidence="3">Uncharacterized protein</fullName>
    </submittedName>
</protein>
<dbReference type="SMART" id="SM00028">
    <property type="entry name" value="TPR"/>
    <property type="match status" value="1"/>
</dbReference>
<dbReference type="SUPFAM" id="SSF48452">
    <property type="entry name" value="TPR-like"/>
    <property type="match status" value="1"/>
</dbReference>
<feature type="repeat" description="TPR" evidence="1">
    <location>
        <begin position="52"/>
        <end position="85"/>
    </location>
</feature>
<comment type="caution">
    <text evidence="3">The sequence shown here is derived from an EMBL/GenBank/DDBJ whole genome shotgun (WGS) entry which is preliminary data.</text>
</comment>
<dbReference type="Pfam" id="PF00515">
    <property type="entry name" value="TPR_1"/>
    <property type="match status" value="1"/>
</dbReference>
<dbReference type="Gramene" id="GBG77242">
    <property type="protein sequence ID" value="GBG77242"/>
    <property type="gene ID" value="CBR_g23570"/>
</dbReference>
<dbReference type="PROSITE" id="PS50293">
    <property type="entry name" value="TPR_REGION"/>
    <property type="match status" value="1"/>
</dbReference>
<evidence type="ECO:0000256" key="1">
    <source>
        <dbReference type="PROSITE-ProRule" id="PRU00339"/>
    </source>
</evidence>
<dbReference type="AlphaFoldDB" id="A0A388L4S0"/>
<keyword evidence="1" id="KW-0802">TPR repeat</keyword>
<dbReference type="InterPro" id="IPR011990">
    <property type="entry name" value="TPR-like_helical_dom_sf"/>
</dbReference>
<dbReference type="Proteomes" id="UP000265515">
    <property type="component" value="Unassembled WGS sequence"/>
</dbReference>
<dbReference type="EMBL" id="BFEA01000263">
    <property type="protein sequence ID" value="GBG77242.1"/>
    <property type="molecule type" value="Genomic_DNA"/>
</dbReference>
<organism evidence="3 4">
    <name type="scientific">Chara braunii</name>
    <name type="common">Braun's stonewort</name>
    <dbReference type="NCBI Taxonomy" id="69332"/>
    <lineage>
        <taxon>Eukaryota</taxon>
        <taxon>Viridiplantae</taxon>
        <taxon>Streptophyta</taxon>
        <taxon>Charophyceae</taxon>
        <taxon>Charales</taxon>
        <taxon>Characeae</taxon>
        <taxon>Chara</taxon>
    </lineage>
</organism>
<dbReference type="InterPro" id="IPR019734">
    <property type="entry name" value="TPR_rpt"/>
</dbReference>
<dbReference type="Gene3D" id="1.25.40.10">
    <property type="entry name" value="Tetratricopeptide repeat domain"/>
    <property type="match status" value="1"/>
</dbReference>